<evidence type="ECO:0000256" key="1">
    <source>
        <dbReference type="SAM" id="MobiDB-lite"/>
    </source>
</evidence>
<dbReference type="EMBL" id="OX465079">
    <property type="protein sequence ID" value="CAI9276618.1"/>
    <property type="molecule type" value="Genomic_DNA"/>
</dbReference>
<accession>A0AA35YMK2</accession>
<keyword evidence="3" id="KW-1185">Reference proteome</keyword>
<name>A0AA35YMK2_LACSI</name>
<sequence length="168" mass="18508">MAAIFKIEPNLSSSRSAPSQQHPTATPAKGASLVATFDRRRGREDVSGRRCRRGREDKWPSFPVGSVVRCKASGRSKEVAVGGEGMEVEGSWRSKGSHYHRPSSPAKRMTVEEHHHQMVASPLRPRSLFSHPQLKTLNSVSPLSLLNLSSVESVTQPFCFYRLQVGAS</sequence>
<reference evidence="2" key="1">
    <citation type="submission" date="2023-04" db="EMBL/GenBank/DDBJ databases">
        <authorList>
            <person name="Vijverberg K."/>
            <person name="Xiong W."/>
            <person name="Schranz E."/>
        </authorList>
    </citation>
    <scope>NUCLEOTIDE SEQUENCE</scope>
</reference>
<feature type="region of interest" description="Disordered" evidence="1">
    <location>
        <begin position="1"/>
        <end position="59"/>
    </location>
</feature>
<protein>
    <submittedName>
        <fullName evidence="2">Uncharacterized protein</fullName>
    </submittedName>
</protein>
<proteinExistence type="predicted"/>
<gene>
    <name evidence="2" type="ORF">LSALG_LOCUS16589</name>
</gene>
<evidence type="ECO:0000313" key="2">
    <source>
        <dbReference type="EMBL" id="CAI9276618.1"/>
    </source>
</evidence>
<dbReference type="Proteomes" id="UP001177003">
    <property type="component" value="Chromosome 3"/>
</dbReference>
<dbReference type="AlphaFoldDB" id="A0AA35YMK2"/>
<organism evidence="2 3">
    <name type="scientific">Lactuca saligna</name>
    <name type="common">Willowleaf lettuce</name>
    <dbReference type="NCBI Taxonomy" id="75948"/>
    <lineage>
        <taxon>Eukaryota</taxon>
        <taxon>Viridiplantae</taxon>
        <taxon>Streptophyta</taxon>
        <taxon>Embryophyta</taxon>
        <taxon>Tracheophyta</taxon>
        <taxon>Spermatophyta</taxon>
        <taxon>Magnoliopsida</taxon>
        <taxon>eudicotyledons</taxon>
        <taxon>Gunneridae</taxon>
        <taxon>Pentapetalae</taxon>
        <taxon>asterids</taxon>
        <taxon>campanulids</taxon>
        <taxon>Asterales</taxon>
        <taxon>Asteraceae</taxon>
        <taxon>Cichorioideae</taxon>
        <taxon>Cichorieae</taxon>
        <taxon>Lactucinae</taxon>
        <taxon>Lactuca</taxon>
    </lineage>
</organism>
<evidence type="ECO:0000313" key="3">
    <source>
        <dbReference type="Proteomes" id="UP001177003"/>
    </source>
</evidence>
<feature type="compositionally biased region" description="Polar residues" evidence="1">
    <location>
        <begin position="10"/>
        <end position="24"/>
    </location>
</feature>
<feature type="compositionally biased region" description="Basic and acidic residues" evidence="1">
    <location>
        <begin position="37"/>
        <end position="59"/>
    </location>
</feature>